<dbReference type="RefSeq" id="WP_066880364.1">
    <property type="nucleotide sequence ID" value="NZ_LODL01000007.1"/>
</dbReference>
<evidence type="ECO:0000256" key="1">
    <source>
        <dbReference type="ARBA" id="ARBA00008027"/>
    </source>
</evidence>
<dbReference type="InterPro" id="IPR007415">
    <property type="entry name" value="Nitrogenase_MoFe_mat_NifZ"/>
</dbReference>
<reference evidence="4 5" key="1">
    <citation type="submission" date="2015-12" db="EMBL/GenBank/DDBJ databases">
        <title>Nitrous oxide reduction kinetics distinguish bacteria harboring typical versus atypical NosZ.</title>
        <authorList>
            <person name="Yoon S."/>
            <person name="Nissen S."/>
            <person name="Park D."/>
            <person name="Sanford R.A."/>
            <person name="Loeffler F.E."/>
        </authorList>
    </citation>
    <scope>NUCLEOTIDE SEQUENCE [LARGE SCALE GENOMIC DNA]</scope>
    <source>
        <strain evidence="4 5">ATCC BAA-841</strain>
    </source>
</reference>
<dbReference type="STRING" id="281362.AT959_02825"/>
<dbReference type="Pfam" id="PF04319">
    <property type="entry name" value="NifZ"/>
    <property type="match status" value="1"/>
</dbReference>
<evidence type="ECO:0000256" key="3">
    <source>
        <dbReference type="SAM" id="MobiDB-lite"/>
    </source>
</evidence>
<comment type="caution">
    <text evidence="4">The sequence shown here is derived from an EMBL/GenBank/DDBJ whole genome shotgun (WGS) entry which is preliminary data.</text>
</comment>
<evidence type="ECO:0000313" key="4">
    <source>
        <dbReference type="EMBL" id="KXB32013.1"/>
    </source>
</evidence>
<proteinExistence type="inferred from homology"/>
<keyword evidence="5" id="KW-1185">Reference proteome</keyword>
<protein>
    <submittedName>
        <fullName evidence="4">Nitrogen fixation protein NifZ</fullName>
    </submittedName>
</protein>
<dbReference type="AlphaFoldDB" id="A0A133XM57"/>
<sequence>MDKVQYEIGDMVFAAEDIFNDGGMPGIEEEEGLIAPAGLRGVVVHFGVAEMDESKEIYLVQFENGPEGSLGHPVGCLPEELTQEEPVSA</sequence>
<accession>A0A133XM57</accession>
<organism evidence="4 5">
    <name type="scientific">Dechloromonas denitrificans</name>
    <dbReference type="NCBI Taxonomy" id="281362"/>
    <lineage>
        <taxon>Bacteria</taxon>
        <taxon>Pseudomonadati</taxon>
        <taxon>Pseudomonadota</taxon>
        <taxon>Betaproteobacteria</taxon>
        <taxon>Rhodocyclales</taxon>
        <taxon>Azonexaceae</taxon>
        <taxon>Dechloromonas</taxon>
    </lineage>
</organism>
<dbReference type="EMBL" id="LODL01000007">
    <property type="protein sequence ID" value="KXB32013.1"/>
    <property type="molecule type" value="Genomic_DNA"/>
</dbReference>
<evidence type="ECO:0000313" key="5">
    <source>
        <dbReference type="Proteomes" id="UP000070186"/>
    </source>
</evidence>
<name>A0A133XM57_9RHOO</name>
<feature type="region of interest" description="Disordered" evidence="3">
    <location>
        <begin position="69"/>
        <end position="89"/>
    </location>
</feature>
<comment type="similarity">
    <text evidence="1">Belongs to the NifZ family.</text>
</comment>
<dbReference type="GO" id="GO:0009399">
    <property type="term" value="P:nitrogen fixation"/>
    <property type="evidence" value="ECO:0007669"/>
    <property type="project" value="InterPro"/>
</dbReference>
<dbReference type="Proteomes" id="UP000070186">
    <property type="component" value="Unassembled WGS sequence"/>
</dbReference>
<evidence type="ECO:0000256" key="2">
    <source>
        <dbReference type="ARBA" id="ARBA00023231"/>
    </source>
</evidence>
<keyword evidence="2" id="KW-0535">Nitrogen fixation</keyword>
<gene>
    <name evidence="4" type="ORF">AT959_02825</name>
</gene>